<dbReference type="SMART" id="SM00490">
    <property type="entry name" value="HELICc"/>
    <property type="match status" value="1"/>
</dbReference>
<dbReference type="SUPFAM" id="SSF46785">
    <property type="entry name" value="Winged helix' DNA-binding domain"/>
    <property type="match status" value="1"/>
</dbReference>
<dbReference type="SUPFAM" id="SSF52540">
    <property type="entry name" value="P-loop containing nucleoside triphosphate hydrolases"/>
    <property type="match status" value="1"/>
</dbReference>
<evidence type="ECO:0000256" key="8">
    <source>
        <dbReference type="ARBA" id="ARBA00048988"/>
    </source>
</evidence>
<dbReference type="InterPro" id="IPR036388">
    <property type="entry name" value="WH-like_DNA-bd_sf"/>
</dbReference>
<dbReference type="EC" id="5.6.2.4" evidence="7"/>
<dbReference type="Proteomes" id="UP001479436">
    <property type="component" value="Unassembled WGS sequence"/>
</dbReference>
<comment type="caution">
    <text evidence="10">The sequence shown here is derived from an EMBL/GenBank/DDBJ whole genome shotgun (WGS) entry which is preliminary data.</text>
</comment>
<evidence type="ECO:0000256" key="4">
    <source>
        <dbReference type="ARBA" id="ARBA00023235"/>
    </source>
</evidence>
<dbReference type="PROSITE" id="PS51194">
    <property type="entry name" value="HELICASE_CTER"/>
    <property type="match status" value="1"/>
</dbReference>
<evidence type="ECO:0000313" key="11">
    <source>
        <dbReference type="Proteomes" id="UP001479436"/>
    </source>
</evidence>
<dbReference type="Gene3D" id="1.10.3380.10">
    <property type="entry name" value="Sec63 N-terminal domain-like domain"/>
    <property type="match status" value="1"/>
</dbReference>
<evidence type="ECO:0000259" key="9">
    <source>
        <dbReference type="PROSITE" id="PS51194"/>
    </source>
</evidence>
<evidence type="ECO:0000256" key="2">
    <source>
        <dbReference type="ARBA" id="ARBA00022801"/>
    </source>
</evidence>
<feature type="domain" description="Helicase C-terminal" evidence="9">
    <location>
        <begin position="1"/>
        <end position="159"/>
    </location>
</feature>
<dbReference type="Pfam" id="PF00271">
    <property type="entry name" value="Helicase_C"/>
    <property type="match status" value="1"/>
</dbReference>
<reference evidence="10 11" key="1">
    <citation type="submission" date="2023-04" db="EMBL/GenBank/DDBJ databases">
        <title>Genome of Basidiobolus ranarum AG-B5.</title>
        <authorList>
            <person name="Stajich J.E."/>
            <person name="Carter-House D."/>
            <person name="Gryganskyi A."/>
        </authorList>
    </citation>
    <scope>NUCLEOTIDE SEQUENCE [LARGE SCALE GENOMIC DNA]</scope>
    <source>
        <strain evidence="10 11">AG-B5</strain>
    </source>
</reference>
<keyword evidence="4" id="KW-0413">Isomerase</keyword>
<keyword evidence="2 10" id="KW-0378">Hydrolase</keyword>
<dbReference type="PANTHER" id="PTHR47835:SF3">
    <property type="entry name" value="HELICASE FOR MEIOSIS 1"/>
    <property type="match status" value="1"/>
</dbReference>
<evidence type="ECO:0000256" key="1">
    <source>
        <dbReference type="ARBA" id="ARBA00010140"/>
    </source>
</evidence>
<evidence type="ECO:0000256" key="7">
    <source>
        <dbReference type="ARBA" id="ARBA00034808"/>
    </source>
</evidence>
<dbReference type="InterPro" id="IPR001650">
    <property type="entry name" value="Helicase_C-like"/>
</dbReference>
<keyword evidence="3 10" id="KW-0547">Nucleotide-binding</keyword>
<keyword evidence="3 10" id="KW-0067">ATP-binding</keyword>
<dbReference type="CDD" id="cd18795">
    <property type="entry name" value="SF2_C_Ski2"/>
    <property type="match status" value="1"/>
</dbReference>
<dbReference type="Pfam" id="PF23445">
    <property type="entry name" value="WHD_SNRNP200"/>
    <property type="match status" value="1"/>
</dbReference>
<keyword evidence="5" id="KW-0469">Meiosis</keyword>
<comment type="catalytic activity">
    <reaction evidence="8">
        <text>ATP + H2O = ADP + phosphate + H(+)</text>
        <dbReference type="Rhea" id="RHEA:13065"/>
        <dbReference type="ChEBI" id="CHEBI:15377"/>
        <dbReference type="ChEBI" id="CHEBI:15378"/>
        <dbReference type="ChEBI" id="CHEBI:30616"/>
        <dbReference type="ChEBI" id="CHEBI:43474"/>
        <dbReference type="ChEBI" id="CHEBI:456216"/>
        <dbReference type="EC" id="5.6.2.4"/>
    </reaction>
</comment>
<keyword evidence="11" id="KW-1185">Reference proteome</keyword>
<dbReference type="PANTHER" id="PTHR47835">
    <property type="entry name" value="HFM1, ATP DEPENDENT DNA HELICASE HOMOLOG"/>
    <property type="match status" value="1"/>
</dbReference>
<name>A0ABR2W4F3_9FUNG</name>
<comment type="similarity">
    <text evidence="1">Belongs to the helicase family. SKI2 subfamily.</text>
</comment>
<dbReference type="SUPFAM" id="SSF158702">
    <property type="entry name" value="Sec63 N-terminal domain-like"/>
    <property type="match status" value="1"/>
</dbReference>
<organism evidence="10 11">
    <name type="scientific">Basidiobolus ranarum</name>
    <dbReference type="NCBI Taxonomy" id="34480"/>
    <lineage>
        <taxon>Eukaryota</taxon>
        <taxon>Fungi</taxon>
        <taxon>Fungi incertae sedis</taxon>
        <taxon>Zoopagomycota</taxon>
        <taxon>Entomophthoromycotina</taxon>
        <taxon>Basidiobolomycetes</taxon>
        <taxon>Basidiobolales</taxon>
        <taxon>Basidiobolaceae</taxon>
        <taxon>Basidiobolus</taxon>
    </lineage>
</organism>
<evidence type="ECO:0000256" key="6">
    <source>
        <dbReference type="ARBA" id="ARBA00034617"/>
    </source>
</evidence>
<evidence type="ECO:0000313" key="10">
    <source>
        <dbReference type="EMBL" id="KAK9719764.1"/>
    </source>
</evidence>
<dbReference type="InterPro" id="IPR027417">
    <property type="entry name" value="P-loop_NTPase"/>
</dbReference>
<dbReference type="Gene3D" id="1.10.10.10">
    <property type="entry name" value="Winged helix-like DNA-binding domain superfamily/Winged helix DNA-binding domain"/>
    <property type="match status" value="1"/>
</dbReference>
<evidence type="ECO:0000256" key="3">
    <source>
        <dbReference type="ARBA" id="ARBA00022806"/>
    </source>
</evidence>
<accession>A0ABR2W4F3</accession>
<dbReference type="GO" id="GO:0016787">
    <property type="term" value="F:hydrolase activity"/>
    <property type="evidence" value="ECO:0007669"/>
    <property type="project" value="UniProtKB-KW"/>
</dbReference>
<keyword evidence="3 10" id="KW-0347">Helicase</keyword>
<dbReference type="InterPro" id="IPR036390">
    <property type="entry name" value="WH_DNA-bd_sf"/>
</dbReference>
<dbReference type="GO" id="GO:0003678">
    <property type="term" value="F:DNA helicase activity"/>
    <property type="evidence" value="ECO:0007669"/>
    <property type="project" value="UniProtKB-EC"/>
</dbReference>
<dbReference type="Gene3D" id="3.40.50.300">
    <property type="entry name" value="P-loop containing nucleotide triphosphate hydrolases"/>
    <property type="match status" value="1"/>
</dbReference>
<dbReference type="EMBL" id="JASJQH010007035">
    <property type="protein sequence ID" value="KAK9719764.1"/>
    <property type="molecule type" value="Genomic_DNA"/>
</dbReference>
<dbReference type="InterPro" id="IPR057842">
    <property type="entry name" value="WH_MER3"/>
</dbReference>
<proteinExistence type="inferred from homology"/>
<dbReference type="InterPro" id="IPR004179">
    <property type="entry name" value="Sec63-dom"/>
</dbReference>
<dbReference type="InterPro" id="IPR052247">
    <property type="entry name" value="Meiotic_Crossover_Helicase"/>
</dbReference>
<dbReference type="Pfam" id="PF02889">
    <property type="entry name" value="Sec63"/>
    <property type="match status" value="1"/>
</dbReference>
<evidence type="ECO:0000256" key="5">
    <source>
        <dbReference type="ARBA" id="ARBA00023254"/>
    </source>
</evidence>
<comment type="catalytic activity">
    <reaction evidence="6">
        <text>Couples ATP hydrolysis with the unwinding of duplex DNA by translocating in the 3'-5' direction.</text>
        <dbReference type="EC" id="5.6.2.4"/>
    </reaction>
</comment>
<sequence>MLISSSHVDPLKIKNSKNVLKEHNLKQRISKEYIKAGIAFHHAGLDYKDRKVVEQLFLNSHLKVICTTTTLAVGVNFPAYLVIIKSTLGYNNSKYQEYSELDILQMIGRAGRPQFDKAGVVVIMTSSENKEKYEQLISGNETIESSLHENLIEHLNAEICLGTITSVEEAIKWLKSTFLYVRIKSNPEHYMVEAKFKAQQNSEKALEGIGVNGLASLDKNGLVEMNLTTSKIIATAFGKCMAKYYIKLGTMVHICKMTWGASVRELVSGEQKSYIDHNLINVKKLEILSKAEEFSELRIQSGEKSVLNKENKNTSLKFPLKGKVKTVDERIFLMIQEEYRSQTQRYKQR</sequence>
<gene>
    <name evidence="10" type="primary">HFM1_2</name>
    <name evidence="10" type="ORF">K7432_004565</name>
</gene>
<protein>
    <recommendedName>
        <fullName evidence="7">DNA 3'-5' helicase</fullName>
        <ecNumber evidence="7">5.6.2.4</ecNumber>
    </recommendedName>
</protein>